<protein>
    <submittedName>
        <fullName evidence="5">ATP-binding protein</fullName>
    </submittedName>
</protein>
<evidence type="ECO:0000313" key="5">
    <source>
        <dbReference type="EMBL" id="MFC6146261.1"/>
    </source>
</evidence>
<name>A0ABW1QA45_9CORY</name>
<dbReference type="InterPro" id="IPR001404">
    <property type="entry name" value="Hsp90_fam"/>
</dbReference>
<dbReference type="RefSeq" id="WP_377000670.1">
    <property type="nucleotide sequence ID" value="NZ_JBHSQE010000003.1"/>
</dbReference>
<comment type="caution">
    <text evidence="5">The sequence shown here is derived from an EMBL/GenBank/DDBJ whole genome shotgun (WGS) entry which is preliminary data.</text>
</comment>
<keyword evidence="6" id="KW-1185">Reference proteome</keyword>
<evidence type="ECO:0000313" key="6">
    <source>
        <dbReference type="Proteomes" id="UP001596244"/>
    </source>
</evidence>
<proteinExistence type="inferred from homology"/>
<keyword evidence="3 5" id="KW-0067">ATP-binding</keyword>
<gene>
    <name evidence="5" type="ORF">ACFPUZ_05515</name>
</gene>
<sequence>MDEGVFTVDVGGLVDLLSTHLYSGPQVYVRELIQNGMDARTARGGDPGALIITCPSAREDGGLSVRDHGIGLTRREATELLTTIGASSKRLGDAPQDGDFLGQFGVGLLSGFLVSETITVRSRSAREPEAETICWVGHSDGTFRVDTAAEPLAEPGTEVLLHPGADNPWTQDSMVFSLVRSYAGFLDCDITLITGEGRTHLTPRKRPWGPGAPAELAAARRELSQELFGFEPLTTFEVDLPAAGGSAVVFIEPEGVVNADPGTRTAVWLRGMLITTHSRALAPAWARFLRVAVQARDLRPAASREDIRTDDTQAETLRQLEQGIIDGLRRCRTEDPALFARLVAAHTGALLEACATEDRVADMVRWVLPLRTDRGAATLEELQATGLPLRFSRTTDVFRSLAPLLTGQMILIDAARPAEAAFLSATLRQCPELDLALVDPGMLVDTLEAPDLPTRQGARGLLFIAEEALEPVDCRVELRSFRPATRRATYLQDPDVAGRIVAATAESERWSDILGVIDPFAGAGRPTLLLNAANDDVLELIGLAARSEIDFPRATAAVRAFYVRCLLESRLALSETATAWLMDMVDAPVRAALDDTH</sequence>
<dbReference type="Pfam" id="PF13589">
    <property type="entry name" value="HATPase_c_3"/>
    <property type="match status" value="1"/>
</dbReference>
<evidence type="ECO:0000256" key="4">
    <source>
        <dbReference type="ARBA" id="ARBA00023186"/>
    </source>
</evidence>
<dbReference type="SUPFAM" id="SSF55874">
    <property type="entry name" value="ATPase domain of HSP90 chaperone/DNA topoisomerase II/histidine kinase"/>
    <property type="match status" value="1"/>
</dbReference>
<dbReference type="InterPro" id="IPR036890">
    <property type="entry name" value="HATPase_C_sf"/>
</dbReference>
<dbReference type="GO" id="GO:0005524">
    <property type="term" value="F:ATP binding"/>
    <property type="evidence" value="ECO:0007669"/>
    <property type="project" value="UniProtKB-KW"/>
</dbReference>
<dbReference type="EMBL" id="JBHSQE010000003">
    <property type="protein sequence ID" value="MFC6146261.1"/>
    <property type="molecule type" value="Genomic_DNA"/>
</dbReference>
<comment type="similarity">
    <text evidence="1">Belongs to the heat shock protein 90 family.</text>
</comment>
<evidence type="ECO:0000256" key="3">
    <source>
        <dbReference type="ARBA" id="ARBA00022840"/>
    </source>
</evidence>
<keyword evidence="2" id="KW-0547">Nucleotide-binding</keyword>
<reference evidence="6" key="1">
    <citation type="journal article" date="2019" name="Int. J. Syst. Evol. Microbiol.">
        <title>The Global Catalogue of Microorganisms (GCM) 10K type strain sequencing project: providing services to taxonomists for standard genome sequencing and annotation.</title>
        <authorList>
            <consortium name="The Broad Institute Genomics Platform"/>
            <consortium name="The Broad Institute Genome Sequencing Center for Infectious Disease"/>
            <person name="Wu L."/>
            <person name="Ma J."/>
        </authorList>
    </citation>
    <scope>NUCLEOTIDE SEQUENCE [LARGE SCALE GENOMIC DNA]</scope>
    <source>
        <strain evidence="6">CCUG 51943</strain>
    </source>
</reference>
<dbReference type="Gene3D" id="3.30.230.80">
    <property type="match status" value="1"/>
</dbReference>
<organism evidence="5 6">
    <name type="scientific">Corynebacterium nasicanis</name>
    <dbReference type="NCBI Taxonomy" id="1448267"/>
    <lineage>
        <taxon>Bacteria</taxon>
        <taxon>Bacillati</taxon>
        <taxon>Actinomycetota</taxon>
        <taxon>Actinomycetes</taxon>
        <taxon>Mycobacteriales</taxon>
        <taxon>Corynebacteriaceae</taxon>
        <taxon>Corynebacterium</taxon>
    </lineage>
</organism>
<evidence type="ECO:0000256" key="1">
    <source>
        <dbReference type="ARBA" id="ARBA00008239"/>
    </source>
</evidence>
<dbReference type="Gene3D" id="3.30.565.10">
    <property type="entry name" value="Histidine kinase-like ATPase, C-terminal domain"/>
    <property type="match status" value="1"/>
</dbReference>
<dbReference type="SUPFAM" id="SSF54211">
    <property type="entry name" value="Ribosomal protein S5 domain 2-like"/>
    <property type="match status" value="1"/>
</dbReference>
<dbReference type="InterPro" id="IPR020568">
    <property type="entry name" value="Ribosomal_Su5_D2-typ_SF"/>
</dbReference>
<dbReference type="PANTHER" id="PTHR11528">
    <property type="entry name" value="HEAT SHOCK PROTEIN 90 FAMILY MEMBER"/>
    <property type="match status" value="1"/>
</dbReference>
<keyword evidence="4" id="KW-0143">Chaperone</keyword>
<accession>A0ABW1QA45</accession>
<dbReference type="Proteomes" id="UP001596244">
    <property type="component" value="Unassembled WGS sequence"/>
</dbReference>
<evidence type="ECO:0000256" key="2">
    <source>
        <dbReference type="ARBA" id="ARBA00022741"/>
    </source>
</evidence>